<dbReference type="STRING" id="930090.W6ZIG6"/>
<sequence length="408" mass="42617">MRHNSFAPLLLLAPATIIAATLRQRELSPATQLSDSWAYSGCYVDSIAVRALNSASQGDGTSMSAQTCTAFCGARGYPVAGLEYGSECWCGTALPSQVATDPATCNMPCSGDSPQVCGGPDRLTVYSRPAFSRTKPSPTGWQSLGCYTDNVSARTLSDPRAAGDQMSVELCASACAGSKYFGVEYAGECFCGDNILNGGTSASDGCNMPCRGDTSEFCGGSNRLNLYQAVQSQPEPVCAPTIQTGGQIFNGGFELGSTWTRNPSTTGISKEVSGLAYEGCYSELISPINPASALRSVAIVSNAGVTPGSVHTFSFYLGRRSSSAGYGALVNMKLTTPAGVVYWGLTFQACAGAQCNLVGTGGTVWKKYQTTIYFNYAQSLPLTITTSWSGATKLDGTDDVFIDGITIT</sequence>
<dbReference type="SMART" id="SM00321">
    <property type="entry name" value="WSC"/>
    <property type="match status" value="2"/>
</dbReference>
<dbReference type="Gene3D" id="2.60.120.260">
    <property type="entry name" value="Galactose-binding domain-like"/>
    <property type="match status" value="1"/>
</dbReference>
<proteinExistence type="predicted"/>
<dbReference type="InterPro" id="IPR002889">
    <property type="entry name" value="WSC_carb-bd"/>
</dbReference>
<dbReference type="EMBL" id="KI964032">
    <property type="protein sequence ID" value="EUC43336.1"/>
    <property type="molecule type" value="Genomic_DNA"/>
</dbReference>
<dbReference type="PANTHER" id="PTHR45964">
    <property type="entry name" value="WSCD FAMILY MEMBER CG9164"/>
    <property type="match status" value="1"/>
</dbReference>
<dbReference type="PANTHER" id="PTHR45964:SF5">
    <property type="entry name" value="WSCD FAMILY MEMBER CG9164"/>
    <property type="match status" value="1"/>
</dbReference>
<dbReference type="HOGENOM" id="CLU_650560_0_0_1"/>
<feature type="signal peptide" evidence="2">
    <location>
        <begin position="1"/>
        <end position="19"/>
    </location>
</feature>
<feature type="domain" description="WSC" evidence="3">
    <location>
        <begin position="36"/>
        <end position="129"/>
    </location>
</feature>
<dbReference type="KEGG" id="bor:COCMIDRAFT_7208"/>
<feature type="domain" description="WSC" evidence="3">
    <location>
        <begin position="140"/>
        <end position="230"/>
    </location>
</feature>
<feature type="chain" id="PRO_5004890041" description="WSC domain-containing protein" evidence="2">
    <location>
        <begin position="20"/>
        <end position="408"/>
    </location>
</feature>
<evidence type="ECO:0000313" key="5">
    <source>
        <dbReference type="Proteomes" id="UP000054032"/>
    </source>
</evidence>
<keyword evidence="5" id="KW-1185">Reference proteome</keyword>
<dbReference type="GeneID" id="19125215"/>
<organism evidence="4 5">
    <name type="scientific">Bipolaris oryzae ATCC 44560</name>
    <dbReference type="NCBI Taxonomy" id="930090"/>
    <lineage>
        <taxon>Eukaryota</taxon>
        <taxon>Fungi</taxon>
        <taxon>Dikarya</taxon>
        <taxon>Ascomycota</taxon>
        <taxon>Pezizomycotina</taxon>
        <taxon>Dothideomycetes</taxon>
        <taxon>Pleosporomycetidae</taxon>
        <taxon>Pleosporales</taxon>
        <taxon>Pleosporineae</taxon>
        <taxon>Pleosporaceae</taxon>
        <taxon>Bipolaris</taxon>
    </lineage>
</organism>
<dbReference type="RefSeq" id="XP_007690127.1">
    <property type="nucleotide sequence ID" value="XM_007691937.1"/>
</dbReference>
<dbReference type="InterPro" id="IPR051589">
    <property type="entry name" value="Sialate-O-sulfotransferase"/>
</dbReference>
<dbReference type="OrthoDB" id="3689084at2759"/>
<keyword evidence="2" id="KW-0732">Signal</keyword>
<evidence type="ECO:0000313" key="4">
    <source>
        <dbReference type="EMBL" id="EUC43336.1"/>
    </source>
</evidence>
<evidence type="ECO:0000259" key="3">
    <source>
        <dbReference type="PROSITE" id="PS51212"/>
    </source>
</evidence>
<evidence type="ECO:0000256" key="2">
    <source>
        <dbReference type="SAM" id="SignalP"/>
    </source>
</evidence>
<reference evidence="4 5" key="1">
    <citation type="journal article" date="2013" name="PLoS Genet.">
        <title>Comparative genome structure, secondary metabolite, and effector coding capacity across Cochliobolus pathogens.</title>
        <authorList>
            <person name="Condon B.J."/>
            <person name="Leng Y."/>
            <person name="Wu D."/>
            <person name="Bushley K.E."/>
            <person name="Ohm R.A."/>
            <person name="Otillar R."/>
            <person name="Martin J."/>
            <person name="Schackwitz W."/>
            <person name="Grimwood J."/>
            <person name="MohdZainudin N."/>
            <person name="Xue C."/>
            <person name="Wang R."/>
            <person name="Manning V.A."/>
            <person name="Dhillon B."/>
            <person name="Tu Z.J."/>
            <person name="Steffenson B.J."/>
            <person name="Salamov A."/>
            <person name="Sun H."/>
            <person name="Lowry S."/>
            <person name="LaButti K."/>
            <person name="Han J."/>
            <person name="Copeland A."/>
            <person name="Lindquist E."/>
            <person name="Barry K."/>
            <person name="Schmutz J."/>
            <person name="Baker S.E."/>
            <person name="Ciuffetti L.M."/>
            <person name="Grigoriev I.V."/>
            <person name="Zhong S."/>
            <person name="Turgeon B.G."/>
        </authorList>
    </citation>
    <scope>NUCLEOTIDE SEQUENCE [LARGE SCALE GENOMIC DNA]</scope>
    <source>
        <strain evidence="4 5">ATCC 44560</strain>
    </source>
</reference>
<dbReference type="eggNOG" id="KOG4157">
    <property type="taxonomic scope" value="Eukaryota"/>
</dbReference>
<evidence type="ECO:0000256" key="1">
    <source>
        <dbReference type="ARBA" id="ARBA00022737"/>
    </source>
</evidence>
<dbReference type="PROSITE" id="PS51212">
    <property type="entry name" value="WSC"/>
    <property type="match status" value="2"/>
</dbReference>
<dbReference type="Pfam" id="PF01822">
    <property type="entry name" value="WSC"/>
    <property type="match status" value="2"/>
</dbReference>
<accession>W6ZIG6</accession>
<gene>
    <name evidence="4" type="ORF">COCMIDRAFT_7208</name>
</gene>
<name>W6ZIG6_COCMI</name>
<keyword evidence="1" id="KW-0677">Repeat</keyword>
<dbReference type="AlphaFoldDB" id="W6ZIG6"/>
<protein>
    <recommendedName>
        <fullName evidence="3">WSC domain-containing protein</fullName>
    </recommendedName>
</protein>
<dbReference type="Proteomes" id="UP000054032">
    <property type="component" value="Unassembled WGS sequence"/>
</dbReference>